<dbReference type="PANTHER" id="PTHR33744:SF1">
    <property type="entry name" value="DNA-BINDING TRANSCRIPTIONAL ACTIVATOR ADER"/>
    <property type="match status" value="1"/>
</dbReference>
<evidence type="ECO:0000313" key="4">
    <source>
        <dbReference type="Proteomes" id="UP001500456"/>
    </source>
</evidence>
<dbReference type="InterPro" id="IPR051448">
    <property type="entry name" value="CdaR-like_regulators"/>
</dbReference>
<accession>A0ABP7SKL5</accession>
<dbReference type="RefSeq" id="WP_345568302.1">
    <property type="nucleotide sequence ID" value="NZ_BAAAZX010000021.1"/>
</dbReference>
<dbReference type="InterPro" id="IPR042070">
    <property type="entry name" value="PucR_C-HTH_sf"/>
</dbReference>
<evidence type="ECO:0008006" key="5">
    <source>
        <dbReference type="Google" id="ProtNLM"/>
    </source>
</evidence>
<evidence type="ECO:0000313" key="3">
    <source>
        <dbReference type="EMBL" id="GAA4012957.1"/>
    </source>
</evidence>
<organism evidence="3 4">
    <name type="scientific">Streptomyces plumbiresistens</name>
    <dbReference type="NCBI Taxonomy" id="511811"/>
    <lineage>
        <taxon>Bacteria</taxon>
        <taxon>Bacillati</taxon>
        <taxon>Actinomycetota</taxon>
        <taxon>Actinomycetes</taxon>
        <taxon>Kitasatosporales</taxon>
        <taxon>Streptomycetaceae</taxon>
        <taxon>Streptomyces</taxon>
    </lineage>
</organism>
<dbReference type="Gene3D" id="1.10.10.2840">
    <property type="entry name" value="PucR C-terminal helix-turn-helix domain"/>
    <property type="match status" value="1"/>
</dbReference>
<dbReference type="InterPro" id="IPR012914">
    <property type="entry name" value="PucR_dom"/>
</dbReference>
<dbReference type="Proteomes" id="UP001500456">
    <property type="component" value="Unassembled WGS sequence"/>
</dbReference>
<sequence length="368" mass="39648">MGVSVSWLVRQQGLGLRVRAGRAELDREVSWAHSIELEDPTPWLSGGELVLTTGLRLPRSADARRAYILRIASARAAAVGFGVGLTHEQVPASQVEAAEEIVLPLLEVPLPTPFVAVTKAVMERLAEQQYEGVAQASRIQPRMTRAALHGGAQAVVRELTVSTKASVLFLGHDGKTRASHPPGARTPHLGMLAELRPTDQTASAVSSGPDGVVAVQQVRVGRRVHGQLVLAAERPLTAVDHLLLGHAASPIALEAEKPAQLRDEQHHVNSMFLRVLLHGSVATAAAVEHLTEAGFPVHSGVRLLALRAFLEHNGRWEAASTALGVHRHTLRGRMERVQRLLPADLNSAHVRAEMLLGLSAWQATDRRS</sequence>
<evidence type="ECO:0000259" key="1">
    <source>
        <dbReference type="Pfam" id="PF07905"/>
    </source>
</evidence>
<name>A0ABP7SKL5_9ACTN</name>
<dbReference type="Pfam" id="PF13556">
    <property type="entry name" value="HTH_30"/>
    <property type="match status" value="1"/>
</dbReference>
<keyword evidence="4" id="KW-1185">Reference proteome</keyword>
<comment type="caution">
    <text evidence="3">The sequence shown here is derived from an EMBL/GenBank/DDBJ whole genome shotgun (WGS) entry which is preliminary data.</text>
</comment>
<dbReference type="EMBL" id="BAAAZX010000021">
    <property type="protein sequence ID" value="GAA4012957.1"/>
    <property type="molecule type" value="Genomic_DNA"/>
</dbReference>
<reference evidence="4" key="1">
    <citation type="journal article" date="2019" name="Int. J. Syst. Evol. Microbiol.">
        <title>The Global Catalogue of Microorganisms (GCM) 10K type strain sequencing project: providing services to taxonomists for standard genome sequencing and annotation.</title>
        <authorList>
            <consortium name="The Broad Institute Genomics Platform"/>
            <consortium name="The Broad Institute Genome Sequencing Center for Infectious Disease"/>
            <person name="Wu L."/>
            <person name="Ma J."/>
        </authorList>
    </citation>
    <scope>NUCLEOTIDE SEQUENCE [LARGE SCALE GENOMIC DNA]</scope>
    <source>
        <strain evidence="4">JCM 16924</strain>
    </source>
</reference>
<gene>
    <name evidence="3" type="ORF">GCM10022232_63910</name>
</gene>
<dbReference type="PANTHER" id="PTHR33744">
    <property type="entry name" value="CARBOHYDRATE DIACID REGULATOR"/>
    <property type="match status" value="1"/>
</dbReference>
<feature type="domain" description="Purine catabolism PurC-like" evidence="1">
    <location>
        <begin position="9"/>
        <end position="125"/>
    </location>
</feature>
<dbReference type="InterPro" id="IPR025736">
    <property type="entry name" value="PucR_C-HTH_dom"/>
</dbReference>
<evidence type="ECO:0000259" key="2">
    <source>
        <dbReference type="Pfam" id="PF13556"/>
    </source>
</evidence>
<dbReference type="Pfam" id="PF07905">
    <property type="entry name" value="PucR"/>
    <property type="match status" value="1"/>
</dbReference>
<protein>
    <recommendedName>
        <fullName evidence="5">PucR family transcriptional regulator</fullName>
    </recommendedName>
</protein>
<feature type="domain" description="PucR C-terminal helix-turn-helix" evidence="2">
    <location>
        <begin position="305"/>
        <end position="359"/>
    </location>
</feature>
<proteinExistence type="predicted"/>